<dbReference type="RefSeq" id="WP_073591101.1">
    <property type="nucleotide sequence ID" value="NZ_FRFD01000017.1"/>
</dbReference>
<dbReference type="InterPro" id="IPR016024">
    <property type="entry name" value="ARM-type_fold"/>
</dbReference>
<gene>
    <name evidence="2" type="ORF">SAMN02745217_04473</name>
</gene>
<dbReference type="PANTHER" id="PTHR14911:SF13">
    <property type="entry name" value="TRNA (GUANINE(6)-N2)-METHYLTRANSFERASE THUMP3"/>
    <property type="match status" value="1"/>
</dbReference>
<feature type="domain" description="Ribosomal RNA large subunit methyltransferase K/L-like methyltransferase" evidence="1">
    <location>
        <begin position="318"/>
        <end position="477"/>
    </location>
</feature>
<dbReference type="Proteomes" id="UP000184612">
    <property type="component" value="Unassembled WGS sequence"/>
</dbReference>
<dbReference type="PANTHER" id="PTHR14911">
    <property type="entry name" value="THUMP DOMAIN-CONTAINING"/>
    <property type="match status" value="1"/>
</dbReference>
<evidence type="ECO:0000259" key="1">
    <source>
        <dbReference type="Pfam" id="PF01170"/>
    </source>
</evidence>
<dbReference type="GO" id="GO:0016423">
    <property type="term" value="F:tRNA (guanine) methyltransferase activity"/>
    <property type="evidence" value="ECO:0007669"/>
    <property type="project" value="TreeGrafter"/>
</dbReference>
<keyword evidence="2" id="KW-0808">Transferase</keyword>
<dbReference type="SUPFAM" id="SSF53335">
    <property type="entry name" value="S-adenosyl-L-methionine-dependent methyltransferases"/>
    <property type="match status" value="1"/>
</dbReference>
<dbReference type="STRING" id="1121345.SAMN02745217_04473"/>
<dbReference type="InterPro" id="IPR029063">
    <property type="entry name" value="SAM-dependent_MTases_sf"/>
</dbReference>
<organism evidence="2 3">
    <name type="scientific">Anaerocolumna xylanovorans DSM 12503</name>
    <dbReference type="NCBI Taxonomy" id="1121345"/>
    <lineage>
        <taxon>Bacteria</taxon>
        <taxon>Bacillati</taxon>
        <taxon>Bacillota</taxon>
        <taxon>Clostridia</taxon>
        <taxon>Lachnospirales</taxon>
        <taxon>Lachnospiraceae</taxon>
        <taxon>Anaerocolumna</taxon>
    </lineage>
</organism>
<dbReference type="CDD" id="cd02440">
    <property type="entry name" value="AdoMet_MTases"/>
    <property type="match status" value="1"/>
</dbReference>
<dbReference type="SUPFAM" id="SSF48371">
    <property type="entry name" value="ARM repeat"/>
    <property type="match status" value="1"/>
</dbReference>
<dbReference type="AlphaFoldDB" id="A0A1M7YN41"/>
<reference evidence="2 3" key="1">
    <citation type="submission" date="2016-12" db="EMBL/GenBank/DDBJ databases">
        <authorList>
            <person name="Song W.-J."/>
            <person name="Kurnit D.M."/>
        </authorList>
    </citation>
    <scope>NUCLEOTIDE SEQUENCE [LARGE SCALE GENOMIC DNA]</scope>
    <source>
        <strain evidence="2 3">DSM 12503</strain>
    </source>
</reference>
<proteinExistence type="predicted"/>
<dbReference type="OrthoDB" id="1637728at2"/>
<keyword evidence="2" id="KW-0489">Methyltransferase</keyword>
<dbReference type="Pfam" id="PF01170">
    <property type="entry name" value="UPF0020"/>
    <property type="match status" value="1"/>
</dbReference>
<dbReference type="InterPro" id="IPR000241">
    <property type="entry name" value="RlmKL-like_Mtase"/>
</dbReference>
<dbReference type="InterPro" id="IPR011989">
    <property type="entry name" value="ARM-like"/>
</dbReference>
<dbReference type="Gene3D" id="1.25.10.10">
    <property type="entry name" value="Leucine-rich Repeat Variant"/>
    <property type="match status" value="1"/>
</dbReference>
<dbReference type="EMBL" id="FRFD01000017">
    <property type="protein sequence ID" value="SHO54034.1"/>
    <property type="molecule type" value="Genomic_DNA"/>
</dbReference>
<evidence type="ECO:0000313" key="3">
    <source>
        <dbReference type="Proteomes" id="UP000184612"/>
    </source>
</evidence>
<dbReference type="GO" id="GO:0030488">
    <property type="term" value="P:tRNA methylation"/>
    <property type="evidence" value="ECO:0007669"/>
    <property type="project" value="TreeGrafter"/>
</dbReference>
<keyword evidence="3" id="KW-1185">Reference proteome</keyword>
<name>A0A1M7YN41_9FIRM</name>
<protein>
    <submittedName>
        <fullName evidence="2">Putative RNA methylase family UPF0020</fullName>
    </submittedName>
</protein>
<accession>A0A1M7YN41</accession>
<evidence type="ECO:0000313" key="2">
    <source>
        <dbReference type="EMBL" id="SHO54034.1"/>
    </source>
</evidence>
<sequence>MIRDTFDKIKAQENIRENLILLKTEVKEASGKTALLYYMGNDYTVLLELLSHEEAKVRKNAALIIGELGIEETLSSLYDAYEKEEQMFVRSAYLSAMKNFDYTCYLDKFEERVEELGATTLSSDNKKHVEEEMRILSQLIRKLKGVKKHTFSGYQVPSQVVLLTNRNHTEATLRQLDGVKAKEFNAGIIAECKDLNKILPVRTYSELLFMLEDIRNIEFDAVLGAKALAESSLLAFLEQRHEGLPPFYFRIELKAKVDLSKRSTFTKKLSAELERLTGRRMINSTSDYEWELRLIENREGRLNVLVKLYTLTDERFRYRKNVIAASIQPSVAALVAVLAKDYLKEGAQVLDPFCGVGTMLIERNSAVKAGTMYGLDVFGEAIERAKENTAANGDKIYYINRNFFDFKHEYPFDEIITNMPRAVGQREEDEVYELYKRFFIKTSEHLNKGGIIILYSHNRDYVHKSYNHSKYRILEEFEISKKEGAYVFVLKVIG</sequence>
<dbReference type="Gene3D" id="3.40.50.150">
    <property type="entry name" value="Vaccinia Virus protein VP39"/>
    <property type="match status" value="1"/>
</dbReference>